<reference evidence="2 3" key="1">
    <citation type="journal article" date="2016" name="Mol. Biol. Evol.">
        <title>Genome-Wide Survey of Gut Fungi (Harpellales) Reveals the First Horizontally Transferred Ubiquitin Gene from a Mosquito Host.</title>
        <authorList>
            <person name="Wang Y."/>
            <person name="White M.M."/>
            <person name="Kvist S."/>
            <person name="Moncalvo J.M."/>
        </authorList>
    </citation>
    <scope>NUCLEOTIDE SEQUENCE [LARGE SCALE GENOMIC DNA]</scope>
    <source>
        <strain evidence="2 3">ALG-7-W6</strain>
    </source>
</reference>
<dbReference type="EMBL" id="LSSL01000872">
    <property type="protein sequence ID" value="OLY83510.1"/>
    <property type="molecule type" value="Genomic_DNA"/>
</dbReference>
<keyword evidence="1" id="KW-0732">Signal</keyword>
<accession>A0A1R0H2Y5</accession>
<dbReference type="Proteomes" id="UP000187455">
    <property type="component" value="Unassembled WGS sequence"/>
</dbReference>
<evidence type="ECO:0000313" key="2">
    <source>
        <dbReference type="EMBL" id="OLY83510.1"/>
    </source>
</evidence>
<organism evidence="2 3">
    <name type="scientific">Smittium mucronatum</name>
    <dbReference type="NCBI Taxonomy" id="133383"/>
    <lineage>
        <taxon>Eukaryota</taxon>
        <taxon>Fungi</taxon>
        <taxon>Fungi incertae sedis</taxon>
        <taxon>Zoopagomycota</taxon>
        <taxon>Kickxellomycotina</taxon>
        <taxon>Harpellomycetes</taxon>
        <taxon>Harpellales</taxon>
        <taxon>Legeriomycetaceae</taxon>
        <taxon>Smittium</taxon>
    </lineage>
</organism>
<dbReference type="AlphaFoldDB" id="A0A1R0H2Y5"/>
<keyword evidence="3" id="KW-1185">Reference proteome</keyword>
<proteinExistence type="predicted"/>
<comment type="caution">
    <text evidence="2">The sequence shown here is derived from an EMBL/GenBank/DDBJ whole genome shotgun (WGS) entry which is preliminary data.</text>
</comment>
<sequence>MNSFTFLLVLVVVLCVVQAAAQNDVLIWKEDVTDPVLIKRYESVDYTNVPLNKRTVFSSLDATTQKFSTMISNLLWTVIANL</sequence>
<feature type="chain" id="PRO_5012119015" evidence="1">
    <location>
        <begin position="22"/>
        <end position="82"/>
    </location>
</feature>
<feature type="signal peptide" evidence="1">
    <location>
        <begin position="1"/>
        <end position="21"/>
    </location>
</feature>
<protein>
    <submittedName>
        <fullName evidence="2">Uncharacterized protein</fullName>
    </submittedName>
</protein>
<evidence type="ECO:0000256" key="1">
    <source>
        <dbReference type="SAM" id="SignalP"/>
    </source>
</evidence>
<evidence type="ECO:0000313" key="3">
    <source>
        <dbReference type="Proteomes" id="UP000187455"/>
    </source>
</evidence>
<name>A0A1R0H2Y5_9FUNG</name>
<dbReference type="OrthoDB" id="5551532at2759"/>
<gene>
    <name evidence="2" type="ORF">AYI68_g2346</name>
</gene>